<dbReference type="RefSeq" id="WP_188390216.1">
    <property type="nucleotide sequence ID" value="NZ_BMFK01000013.1"/>
</dbReference>
<proteinExistence type="predicted"/>
<dbReference type="AlphaFoldDB" id="A0A917AX19"/>
<keyword evidence="2" id="KW-1185">Reference proteome</keyword>
<sequence length="131" mass="15100">MAVRQVYWFNQAEYDKSRFWYVRLGAAISPAEKSFAGMKHREKGGDFSDQRKGKYYLFLAELLAFNNSDNREGFLKVLRSVDMTGFVRILGVSPFGDTLGPFCHLLVTPKNYQFYGNIKKTVSKLIQLKNI</sequence>
<dbReference type="Proteomes" id="UP000605259">
    <property type="component" value="Unassembled WGS sequence"/>
</dbReference>
<accession>A0A917AX19</accession>
<evidence type="ECO:0000313" key="1">
    <source>
        <dbReference type="EMBL" id="GGE86041.1"/>
    </source>
</evidence>
<reference evidence="1" key="1">
    <citation type="journal article" date="2014" name="Int. J. Syst. Evol. Microbiol.">
        <title>Complete genome sequence of Corynebacterium casei LMG S-19264T (=DSM 44701T), isolated from a smear-ripened cheese.</title>
        <authorList>
            <consortium name="US DOE Joint Genome Institute (JGI-PGF)"/>
            <person name="Walter F."/>
            <person name="Albersmeier A."/>
            <person name="Kalinowski J."/>
            <person name="Ruckert C."/>
        </authorList>
    </citation>
    <scope>NUCLEOTIDE SEQUENCE</scope>
    <source>
        <strain evidence="1">CGMCC 1.12698</strain>
    </source>
</reference>
<organism evidence="1 2">
    <name type="scientific">Priestia taiwanensis</name>
    <dbReference type="NCBI Taxonomy" id="1347902"/>
    <lineage>
        <taxon>Bacteria</taxon>
        <taxon>Bacillati</taxon>
        <taxon>Bacillota</taxon>
        <taxon>Bacilli</taxon>
        <taxon>Bacillales</taxon>
        <taxon>Bacillaceae</taxon>
        <taxon>Priestia</taxon>
    </lineage>
</organism>
<comment type="caution">
    <text evidence="1">The sequence shown here is derived from an EMBL/GenBank/DDBJ whole genome shotgun (WGS) entry which is preliminary data.</text>
</comment>
<name>A0A917AX19_9BACI</name>
<evidence type="ECO:0000313" key="2">
    <source>
        <dbReference type="Proteomes" id="UP000605259"/>
    </source>
</evidence>
<protein>
    <submittedName>
        <fullName evidence="1">Uncharacterized protein</fullName>
    </submittedName>
</protein>
<gene>
    <name evidence="1" type="ORF">GCM10007140_39290</name>
</gene>
<dbReference type="EMBL" id="BMFK01000013">
    <property type="protein sequence ID" value="GGE86041.1"/>
    <property type="molecule type" value="Genomic_DNA"/>
</dbReference>
<reference evidence="1" key="2">
    <citation type="submission" date="2020-09" db="EMBL/GenBank/DDBJ databases">
        <authorList>
            <person name="Sun Q."/>
            <person name="Zhou Y."/>
        </authorList>
    </citation>
    <scope>NUCLEOTIDE SEQUENCE</scope>
    <source>
        <strain evidence="1">CGMCC 1.12698</strain>
    </source>
</reference>